<evidence type="ECO:0000313" key="4">
    <source>
        <dbReference type="Proteomes" id="UP001378592"/>
    </source>
</evidence>
<dbReference type="PANTHER" id="PTHR34394">
    <property type="entry name" value="SIMILAR TO RIKEN CDNA 2310022B05"/>
    <property type="match status" value="1"/>
</dbReference>
<evidence type="ECO:0000259" key="2">
    <source>
        <dbReference type="Pfam" id="PF15797"/>
    </source>
</evidence>
<dbReference type="EMBL" id="JAZDUA010000451">
    <property type="protein sequence ID" value="KAK7792374.1"/>
    <property type="molecule type" value="Genomic_DNA"/>
</dbReference>
<feature type="domain" description="DUF4706" evidence="2">
    <location>
        <begin position="12"/>
        <end position="113"/>
    </location>
</feature>
<sequence length="314" mass="34903">MGSSPLDLYARDYFNSLNSIAEKISADITTTVAAYEDLWHTLSIRDQHQVINETIIHPEVVLKYSLCKIENDSAVHDSTLSHSYCIDDGKGMGWTDEHSAPFSWKTRSQQDLSVFCEDSKDLHVQANSKKSLQSEPIRKVISSGHDLFIDPPNIVLGGSSSKLAFTSVNVSCPESNNFLDKMKSKSVVLKIQSVKGPPNKTDRNVQSATEIDSTASRVSGNCKSSKTLPSRLISKPKNPPPPPPKSKQLYSNPLETNNKEKITLDKQLLPRLEAKVPAIAEDKLFIDSFNDFHVDINTKSDLVPKTGFDFLDNW</sequence>
<feature type="compositionally biased region" description="Polar residues" evidence="1">
    <location>
        <begin position="204"/>
        <end position="228"/>
    </location>
</feature>
<dbReference type="AlphaFoldDB" id="A0AAN9VC92"/>
<protein>
    <recommendedName>
        <fullName evidence="2">DUF4706 domain-containing protein</fullName>
    </recommendedName>
</protein>
<name>A0AAN9VC92_9ORTH</name>
<accession>A0AAN9VC92</accession>
<gene>
    <name evidence="3" type="ORF">R5R35_007727</name>
</gene>
<dbReference type="Proteomes" id="UP001378592">
    <property type="component" value="Unassembled WGS sequence"/>
</dbReference>
<reference evidence="3 4" key="1">
    <citation type="submission" date="2024-03" db="EMBL/GenBank/DDBJ databases">
        <title>The genome assembly and annotation of the cricket Gryllus longicercus Weissman &amp; Gray.</title>
        <authorList>
            <person name="Szrajer S."/>
            <person name="Gray D."/>
            <person name="Ylla G."/>
        </authorList>
    </citation>
    <scope>NUCLEOTIDE SEQUENCE [LARGE SCALE GENOMIC DNA]</scope>
    <source>
        <strain evidence="3">DAG 2021-001</strain>
        <tissue evidence="3">Whole body minus gut</tissue>
    </source>
</reference>
<feature type="region of interest" description="Disordered" evidence="1">
    <location>
        <begin position="193"/>
        <end position="252"/>
    </location>
</feature>
<evidence type="ECO:0000256" key="1">
    <source>
        <dbReference type="SAM" id="MobiDB-lite"/>
    </source>
</evidence>
<organism evidence="3 4">
    <name type="scientific">Gryllus longicercus</name>
    <dbReference type="NCBI Taxonomy" id="2509291"/>
    <lineage>
        <taxon>Eukaryota</taxon>
        <taxon>Metazoa</taxon>
        <taxon>Ecdysozoa</taxon>
        <taxon>Arthropoda</taxon>
        <taxon>Hexapoda</taxon>
        <taxon>Insecta</taxon>
        <taxon>Pterygota</taxon>
        <taxon>Neoptera</taxon>
        <taxon>Polyneoptera</taxon>
        <taxon>Orthoptera</taxon>
        <taxon>Ensifera</taxon>
        <taxon>Gryllidea</taxon>
        <taxon>Grylloidea</taxon>
        <taxon>Gryllidae</taxon>
        <taxon>Gryllinae</taxon>
        <taxon>Gryllus</taxon>
    </lineage>
</organism>
<keyword evidence="4" id="KW-1185">Reference proteome</keyword>
<evidence type="ECO:0000313" key="3">
    <source>
        <dbReference type="EMBL" id="KAK7792374.1"/>
    </source>
</evidence>
<dbReference type="InterPro" id="IPR031600">
    <property type="entry name" value="DUF4706"/>
</dbReference>
<dbReference type="Pfam" id="PF15797">
    <property type="entry name" value="DUF4706"/>
    <property type="match status" value="1"/>
</dbReference>
<dbReference type="PANTHER" id="PTHR34394:SF1">
    <property type="entry name" value="SIMILAR TO RIKEN CDNA 2310022B05"/>
    <property type="match status" value="1"/>
</dbReference>
<comment type="caution">
    <text evidence="3">The sequence shown here is derived from an EMBL/GenBank/DDBJ whole genome shotgun (WGS) entry which is preliminary data.</text>
</comment>
<proteinExistence type="predicted"/>